<evidence type="ECO:0000313" key="1">
    <source>
        <dbReference type="EMBL" id="OAT86439.1"/>
    </source>
</evidence>
<dbReference type="EMBL" id="LYVF01000013">
    <property type="protein sequence ID" value="OAT86439.1"/>
    <property type="molecule type" value="Genomic_DNA"/>
</dbReference>
<name>A0A1B7LIN6_9FIRM</name>
<accession>A0A1B7LIN6</accession>
<organism evidence="1 2">
    <name type="scientific">Desulfotomaculum copahuensis</name>
    <dbReference type="NCBI Taxonomy" id="1838280"/>
    <lineage>
        <taxon>Bacteria</taxon>
        <taxon>Bacillati</taxon>
        <taxon>Bacillota</taxon>
        <taxon>Clostridia</taxon>
        <taxon>Eubacteriales</taxon>
        <taxon>Desulfotomaculaceae</taxon>
        <taxon>Desulfotomaculum</taxon>
    </lineage>
</organism>
<sequence length="85" mass="9542">MPYGDKSFLTALCRIRPVYTPDLHMARIKMYTPYTETSADFTVTIPVPGSHACRRRNFQYRIINREAGPGFPAGRPGGPGKLKDI</sequence>
<dbReference type="AlphaFoldDB" id="A0A1B7LIN6"/>
<protein>
    <submittedName>
        <fullName evidence="1">Uncharacterized protein</fullName>
    </submittedName>
</protein>
<dbReference type="Proteomes" id="UP000078532">
    <property type="component" value="Unassembled WGS sequence"/>
</dbReference>
<evidence type="ECO:0000313" key="2">
    <source>
        <dbReference type="Proteomes" id="UP000078532"/>
    </source>
</evidence>
<proteinExistence type="predicted"/>
<keyword evidence="2" id="KW-1185">Reference proteome</keyword>
<reference evidence="1 2" key="1">
    <citation type="submission" date="2016-04" db="EMBL/GenBank/DDBJ databases">
        <authorList>
            <person name="Evans L.H."/>
            <person name="Alamgir A."/>
            <person name="Owens N."/>
            <person name="Weber N.D."/>
            <person name="Virtaneva K."/>
            <person name="Barbian K."/>
            <person name="Babar A."/>
            <person name="Rosenke K."/>
        </authorList>
    </citation>
    <scope>NUCLEOTIDE SEQUENCE [LARGE SCALE GENOMIC DNA]</scope>
    <source>
        <strain evidence="1 2">LMa1</strain>
    </source>
</reference>
<gene>
    <name evidence="1" type="ORF">A6M21_03170</name>
</gene>
<comment type="caution">
    <text evidence="1">The sequence shown here is derived from an EMBL/GenBank/DDBJ whole genome shotgun (WGS) entry which is preliminary data.</text>
</comment>